<evidence type="ECO:0000256" key="1">
    <source>
        <dbReference type="ARBA" id="ARBA00004141"/>
    </source>
</evidence>
<dbReference type="CDD" id="cd16914">
    <property type="entry name" value="EcfT"/>
    <property type="match status" value="1"/>
</dbReference>
<dbReference type="EMBL" id="FQZT01000001">
    <property type="protein sequence ID" value="SHI59606.1"/>
    <property type="molecule type" value="Genomic_DNA"/>
</dbReference>
<evidence type="ECO:0000313" key="8">
    <source>
        <dbReference type="Proteomes" id="UP000184171"/>
    </source>
</evidence>
<dbReference type="InterPro" id="IPR051611">
    <property type="entry name" value="ECF_transporter_component"/>
</dbReference>
<organism evidence="7 8">
    <name type="scientific">Malonomonas rubra DSM 5091</name>
    <dbReference type="NCBI Taxonomy" id="1122189"/>
    <lineage>
        <taxon>Bacteria</taxon>
        <taxon>Pseudomonadati</taxon>
        <taxon>Thermodesulfobacteriota</taxon>
        <taxon>Desulfuromonadia</taxon>
        <taxon>Desulfuromonadales</taxon>
        <taxon>Geopsychrobacteraceae</taxon>
        <taxon>Malonomonas</taxon>
    </lineage>
</organism>
<feature type="transmembrane region" description="Helical" evidence="6">
    <location>
        <begin position="28"/>
        <end position="56"/>
    </location>
</feature>
<keyword evidence="5 6" id="KW-0472">Membrane</keyword>
<evidence type="ECO:0000313" key="7">
    <source>
        <dbReference type="EMBL" id="SHI59606.1"/>
    </source>
</evidence>
<dbReference type="Proteomes" id="UP000184171">
    <property type="component" value="Unassembled WGS sequence"/>
</dbReference>
<dbReference type="PANTHER" id="PTHR34857:SF2">
    <property type="entry name" value="SLL0384 PROTEIN"/>
    <property type="match status" value="1"/>
</dbReference>
<proteinExistence type="predicted"/>
<evidence type="ECO:0000256" key="2">
    <source>
        <dbReference type="ARBA" id="ARBA00022475"/>
    </source>
</evidence>
<feature type="transmembrane region" description="Helical" evidence="6">
    <location>
        <begin position="68"/>
        <end position="89"/>
    </location>
</feature>
<gene>
    <name evidence="7" type="ORF">SAMN02745165_00507</name>
</gene>
<keyword evidence="4 6" id="KW-1133">Transmembrane helix</keyword>
<comment type="subcellular location">
    <subcellularLocation>
        <location evidence="1">Membrane</location>
        <topology evidence="1">Multi-pass membrane protein</topology>
    </subcellularLocation>
</comment>
<dbReference type="STRING" id="1122189.SAMN02745165_00507"/>
<protein>
    <submittedName>
        <fullName evidence="7">Energy-coupling factor transport system permease protein</fullName>
    </submittedName>
</protein>
<name>A0A1M6CF43_MALRU</name>
<feature type="transmembrane region" description="Helical" evidence="6">
    <location>
        <begin position="109"/>
        <end position="128"/>
    </location>
</feature>
<dbReference type="RefSeq" id="WP_072905193.1">
    <property type="nucleotide sequence ID" value="NZ_FQZT01000001.1"/>
</dbReference>
<reference evidence="7 8" key="1">
    <citation type="submission" date="2016-11" db="EMBL/GenBank/DDBJ databases">
        <authorList>
            <person name="Jaros S."/>
            <person name="Januszkiewicz K."/>
            <person name="Wedrychowicz H."/>
        </authorList>
    </citation>
    <scope>NUCLEOTIDE SEQUENCE [LARGE SCALE GENOMIC DNA]</scope>
    <source>
        <strain evidence="7 8">DSM 5091</strain>
    </source>
</reference>
<dbReference type="Pfam" id="PF02361">
    <property type="entry name" value="CbiQ"/>
    <property type="match status" value="1"/>
</dbReference>
<keyword evidence="8" id="KW-1185">Reference proteome</keyword>
<dbReference type="AlphaFoldDB" id="A0A1M6CF43"/>
<accession>A0A1M6CF43</accession>
<feature type="transmembrane region" description="Helical" evidence="6">
    <location>
        <begin position="235"/>
        <end position="252"/>
    </location>
</feature>
<evidence type="ECO:0000256" key="4">
    <source>
        <dbReference type="ARBA" id="ARBA00022989"/>
    </source>
</evidence>
<keyword evidence="3 6" id="KW-0812">Transmembrane</keyword>
<dbReference type="OrthoDB" id="5406084at2"/>
<dbReference type="PANTHER" id="PTHR34857">
    <property type="entry name" value="SLL0384 PROTEIN"/>
    <property type="match status" value="1"/>
</dbReference>
<dbReference type="GO" id="GO:0005886">
    <property type="term" value="C:plasma membrane"/>
    <property type="evidence" value="ECO:0007669"/>
    <property type="project" value="UniProtKB-ARBA"/>
</dbReference>
<dbReference type="InterPro" id="IPR003339">
    <property type="entry name" value="ABC/ECF_trnsptr_transmembrane"/>
</dbReference>
<keyword evidence="2" id="KW-1003">Cell membrane</keyword>
<evidence type="ECO:0000256" key="5">
    <source>
        <dbReference type="ARBA" id="ARBA00023136"/>
    </source>
</evidence>
<sequence length="253" mass="28344">MPTAEKTYPGVYCDGDSWLHRFDARLKLLLLLVVVVSLFSASSGWRLLPLLLLWLLAARGCSRGWRNGLRVVAMLRWLLLFTLLMHLFFTPGRTLFGTSWLSLDGLLRGLLIDGQLLLAVLFSMLLAWTTRPERLAWALTSLLSPLQRLRVPVREAGGMLVLVLQFFPLIREEVAVLQPEAPAEKGLAGIKARAGLVAPLLLRLVDRADQLAVEMTATENNQPGVSVHDRRLTRFDWLLFAAGAIFLIVLWTL</sequence>
<evidence type="ECO:0000256" key="3">
    <source>
        <dbReference type="ARBA" id="ARBA00022692"/>
    </source>
</evidence>
<evidence type="ECO:0000256" key="6">
    <source>
        <dbReference type="SAM" id="Phobius"/>
    </source>
</evidence>